<evidence type="ECO:0000259" key="3">
    <source>
        <dbReference type="Pfam" id="PF14257"/>
    </source>
</evidence>
<feature type="domain" description="DUF4349" evidence="3">
    <location>
        <begin position="73"/>
        <end position="269"/>
    </location>
</feature>
<feature type="transmembrane region" description="Helical" evidence="2">
    <location>
        <begin position="251"/>
        <end position="273"/>
    </location>
</feature>
<organism evidence="4 5">
    <name type="scientific">Microbulbifer variabilis</name>
    <dbReference type="NCBI Taxonomy" id="266805"/>
    <lineage>
        <taxon>Bacteria</taxon>
        <taxon>Pseudomonadati</taxon>
        <taxon>Pseudomonadota</taxon>
        <taxon>Gammaproteobacteria</taxon>
        <taxon>Cellvibrionales</taxon>
        <taxon>Microbulbiferaceae</taxon>
        <taxon>Microbulbifer</taxon>
    </lineage>
</organism>
<keyword evidence="2" id="KW-0472">Membrane</keyword>
<dbReference type="RefSeq" id="WP_252085784.1">
    <property type="nucleotide sequence ID" value="NZ_CP092418.1"/>
</dbReference>
<keyword evidence="2" id="KW-1133">Transmembrane helix</keyword>
<keyword evidence="5" id="KW-1185">Reference proteome</keyword>
<dbReference type="InterPro" id="IPR025645">
    <property type="entry name" value="DUF4349"/>
</dbReference>
<feature type="region of interest" description="Disordered" evidence="1">
    <location>
        <begin position="17"/>
        <end position="39"/>
    </location>
</feature>
<gene>
    <name evidence="4" type="ORF">MJO52_09940</name>
</gene>
<proteinExistence type="predicted"/>
<feature type="compositionally biased region" description="Low complexity" evidence="1">
    <location>
        <begin position="17"/>
        <end position="32"/>
    </location>
</feature>
<dbReference type="PROSITE" id="PS51257">
    <property type="entry name" value="PROKAR_LIPOPROTEIN"/>
    <property type="match status" value="1"/>
</dbReference>
<reference evidence="4" key="1">
    <citation type="submission" date="2022-02" db="EMBL/GenBank/DDBJ databases">
        <title>Coral-associated bacteria.</title>
        <authorList>
            <person name="Tang K."/>
            <person name="Wang X."/>
        </authorList>
    </citation>
    <scope>NUCLEOTIDE SEQUENCE</scope>
    <source>
        <strain evidence="4">SCSIO 43006</strain>
    </source>
</reference>
<accession>A0ABY4VJV2</accession>
<evidence type="ECO:0000313" key="4">
    <source>
        <dbReference type="EMBL" id="USD23438.1"/>
    </source>
</evidence>
<dbReference type="EMBL" id="CP092418">
    <property type="protein sequence ID" value="USD23438.1"/>
    <property type="molecule type" value="Genomic_DNA"/>
</dbReference>
<keyword evidence="2" id="KW-0812">Transmembrane</keyword>
<evidence type="ECO:0000256" key="1">
    <source>
        <dbReference type="SAM" id="MobiDB-lite"/>
    </source>
</evidence>
<dbReference type="Pfam" id="PF14257">
    <property type="entry name" value="DUF4349"/>
    <property type="match status" value="1"/>
</dbReference>
<dbReference type="Proteomes" id="UP001055658">
    <property type="component" value="Chromosome"/>
</dbReference>
<evidence type="ECO:0000313" key="5">
    <source>
        <dbReference type="Proteomes" id="UP001055658"/>
    </source>
</evidence>
<name>A0ABY4VJV2_9GAMM</name>
<sequence>MRLFNYFFALLILGSSSGCSESSSDRSTTSYSPNAHTTSNRVADIRFPEPITGGNRGEQDQYIAYEHFLTAELPAEEVEPVFHKLQLLCQQEMEKKCTILHSSLRNDEKPYGRIHLRIHPTGVDKIIDLASKQGGVIQRETKADDLQDVIIDSQKRLEMLLQYQSRLIELEQKSASDIDTLIKVAERLASVQSDIEYSQGKKAKLLKRIQMDVVEIELHSKSYTSFWSPILDSLSHFGENLSDGLSEAITAIAYLLPWMLIALFVFYLIRIIWRKTRT</sequence>
<protein>
    <submittedName>
        <fullName evidence="4">DUF4349 domain-containing protein</fullName>
    </submittedName>
</protein>
<evidence type="ECO:0000256" key="2">
    <source>
        <dbReference type="SAM" id="Phobius"/>
    </source>
</evidence>